<gene>
    <name evidence="1" type="ORF">GG681_05540</name>
</gene>
<keyword evidence="2" id="KW-1185">Reference proteome</keyword>
<accession>A0A844AUK7</accession>
<evidence type="ECO:0000313" key="1">
    <source>
        <dbReference type="EMBL" id="MQY42094.1"/>
    </source>
</evidence>
<sequence>MTDTIKAVVFDLGRVLITWEPEQFYDTQIGEERRTAFFDEVPIHEANLDVDRGAPLKETIYALAEAHPKWADEIRMWHDRWLEMASPRIPHSVRLLRALKAKGIPVLALTNFGVETFEIAKGEYEFLSEFDEAYVSGHLKCIKPDAEIYAHLEQGSGYRGAELIFADDRPENIDAAAARGWHTHLFTTPKGWADRLVAEGLLSPEDAQ</sequence>
<dbReference type="Pfam" id="PF00702">
    <property type="entry name" value="Hydrolase"/>
    <property type="match status" value="1"/>
</dbReference>
<dbReference type="GO" id="GO:0016787">
    <property type="term" value="F:hydrolase activity"/>
    <property type="evidence" value="ECO:0007669"/>
    <property type="project" value="UniProtKB-KW"/>
</dbReference>
<dbReference type="RefSeq" id="WP_153545918.1">
    <property type="nucleotide sequence ID" value="NZ_WIXK01000002.1"/>
</dbReference>
<comment type="caution">
    <text evidence="1">The sequence shown here is derived from an EMBL/GenBank/DDBJ whole genome shotgun (WGS) entry which is preliminary data.</text>
</comment>
<reference evidence="1 2" key="1">
    <citation type="submission" date="2019-10" db="EMBL/GenBank/DDBJ databases">
        <title>Epibacterium sp. nov., isolated from seawater.</title>
        <authorList>
            <person name="Zhang X."/>
            <person name="Li N."/>
        </authorList>
    </citation>
    <scope>NUCLEOTIDE SEQUENCE [LARGE SCALE GENOMIC DNA]</scope>
    <source>
        <strain evidence="1 2">SM1969</strain>
    </source>
</reference>
<dbReference type="CDD" id="cd02603">
    <property type="entry name" value="HAD_sEH-N_like"/>
    <property type="match status" value="1"/>
</dbReference>
<dbReference type="SFLD" id="SFLDG01129">
    <property type="entry name" value="C1.5:_HAD__Beta-PGM__Phosphata"/>
    <property type="match status" value="1"/>
</dbReference>
<dbReference type="InterPro" id="IPR023214">
    <property type="entry name" value="HAD_sf"/>
</dbReference>
<keyword evidence="1" id="KW-0378">Hydrolase</keyword>
<dbReference type="NCBIfam" id="TIGR01509">
    <property type="entry name" value="HAD-SF-IA-v3"/>
    <property type="match status" value="1"/>
</dbReference>
<dbReference type="InterPro" id="IPR006439">
    <property type="entry name" value="HAD-SF_hydro_IA"/>
</dbReference>
<dbReference type="SUPFAM" id="SSF56784">
    <property type="entry name" value="HAD-like"/>
    <property type="match status" value="1"/>
</dbReference>
<proteinExistence type="predicted"/>
<name>A0A844AUK7_9RHOB</name>
<dbReference type="Gene3D" id="3.40.50.1000">
    <property type="entry name" value="HAD superfamily/HAD-like"/>
    <property type="match status" value="1"/>
</dbReference>
<organism evidence="1 2">
    <name type="scientific">Tritonibacter aquimaris</name>
    <dbReference type="NCBI Taxonomy" id="2663379"/>
    <lineage>
        <taxon>Bacteria</taxon>
        <taxon>Pseudomonadati</taxon>
        <taxon>Pseudomonadota</taxon>
        <taxon>Alphaproteobacteria</taxon>
        <taxon>Rhodobacterales</taxon>
        <taxon>Paracoccaceae</taxon>
        <taxon>Tritonibacter</taxon>
    </lineage>
</organism>
<dbReference type="PANTHER" id="PTHR43611:SF3">
    <property type="entry name" value="FLAVIN MONONUCLEOTIDE HYDROLASE 1, CHLOROPLATIC"/>
    <property type="match status" value="1"/>
</dbReference>
<dbReference type="InterPro" id="IPR023198">
    <property type="entry name" value="PGP-like_dom2"/>
</dbReference>
<dbReference type="Gene3D" id="1.10.150.240">
    <property type="entry name" value="Putative phosphatase, domain 2"/>
    <property type="match status" value="1"/>
</dbReference>
<dbReference type="EMBL" id="WIXK01000002">
    <property type="protein sequence ID" value="MQY42094.1"/>
    <property type="molecule type" value="Genomic_DNA"/>
</dbReference>
<dbReference type="PANTHER" id="PTHR43611">
    <property type="entry name" value="ALPHA-D-GLUCOSE 1-PHOSPHATE PHOSPHATASE"/>
    <property type="match status" value="1"/>
</dbReference>
<dbReference type="SFLD" id="SFLDS00003">
    <property type="entry name" value="Haloacid_Dehalogenase"/>
    <property type="match status" value="1"/>
</dbReference>
<dbReference type="Proteomes" id="UP000436694">
    <property type="component" value="Unassembled WGS sequence"/>
</dbReference>
<protein>
    <submittedName>
        <fullName evidence="1">HAD-IA family hydrolase</fullName>
    </submittedName>
</protein>
<dbReference type="AlphaFoldDB" id="A0A844AUK7"/>
<dbReference type="InterPro" id="IPR036412">
    <property type="entry name" value="HAD-like_sf"/>
</dbReference>
<evidence type="ECO:0000313" key="2">
    <source>
        <dbReference type="Proteomes" id="UP000436694"/>
    </source>
</evidence>